<reference evidence="2 3" key="1">
    <citation type="submission" date="2018-07" db="EMBL/GenBank/DDBJ databases">
        <title>A draft genome of a endophytic bacteria, a new species of Pedobacter.</title>
        <authorList>
            <person name="Zhang Z.D."/>
            <person name="Chen Z.J."/>
        </authorList>
    </citation>
    <scope>NUCLEOTIDE SEQUENCE [LARGE SCALE GENOMIC DNA]</scope>
    <source>
        <strain evidence="2 3">RS10</strain>
    </source>
</reference>
<organism evidence="2 3">
    <name type="scientific">Pedobacter miscanthi</name>
    <dbReference type="NCBI Taxonomy" id="2259170"/>
    <lineage>
        <taxon>Bacteria</taxon>
        <taxon>Pseudomonadati</taxon>
        <taxon>Bacteroidota</taxon>
        <taxon>Sphingobacteriia</taxon>
        <taxon>Sphingobacteriales</taxon>
        <taxon>Sphingobacteriaceae</taxon>
        <taxon>Pedobacter</taxon>
    </lineage>
</organism>
<keyword evidence="1" id="KW-0472">Membrane</keyword>
<evidence type="ECO:0000313" key="3">
    <source>
        <dbReference type="Proteomes" id="UP000252081"/>
    </source>
</evidence>
<gene>
    <name evidence="2" type="ORF">DRW42_19070</name>
</gene>
<sequence length="208" mass="23303">MQHGRIVGFAEAPFEEFVSVFGETLPPWPLLVPFALTFIYNLKNRIMSSKNRISTVITPEQVQKSTDAILAFKANLNNVLTISLAPEERRKMLKMGNKTLSFVEKTLEYARHNPSLVPIFMDLEEPIKDYELAAILYDIFQQLNTLITSVEDAGMAAGSEAYEAALIFYHTVKGASRSSVPGSQAIYDDLSQRFPGQRKAKTFTPPQP</sequence>
<dbReference type="OrthoDB" id="5952844at2"/>
<dbReference type="EMBL" id="QNQU01000017">
    <property type="protein sequence ID" value="RBQ04302.1"/>
    <property type="molecule type" value="Genomic_DNA"/>
</dbReference>
<keyword evidence="3" id="KW-1185">Reference proteome</keyword>
<keyword evidence="1" id="KW-0812">Transmembrane</keyword>
<evidence type="ECO:0000256" key="1">
    <source>
        <dbReference type="SAM" id="Phobius"/>
    </source>
</evidence>
<dbReference type="AlphaFoldDB" id="A0A366KTY1"/>
<dbReference type="Proteomes" id="UP000252081">
    <property type="component" value="Unassembled WGS sequence"/>
</dbReference>
<protein>
    <submittedName>
        <fullName evidence="2">Uncharacterized protein</fullName>
    </submittedName>
</protein>
<accession>A0A366KTY1</accession>
<name>A0A366KTY1_9SPHI</name>
<keyword evidence="1" id="KW-1133">Transmembrane helix</keyword>
<dbReference type="RefSeq" id="WP_113950427.1">
    <property type="nucleotide sequence ID" value="NZ_QNQU01000017.1"/>
</dbReference>
<comment type="caution">
    <text evidence="2">The sequence shown here is derived from an EMBL/GenBank/DDBJ whole genome shotgun (WGS) entry which is preliminary data.</text>
</comment>
<evidence type="ECO:0000313" key="2">
    <source>
        <dbReference type="EMBL" id="RBQ04302.1"/>
    </source>
</evidence>
<feature type="transmembrane region" description="Helical" evidence="1">
    <location>
        <begin position="25"/>
        <end position="42"/>
    </location>
</feature>
<proteinExistence type="predicted"/>